<protein>
    <submittedName>
        <fullName evidence="2">F-box/kelch-repeat protein</fullName>
    </submittedName>
</protein>
<comment type="caution">
    <text evidence="2">The sequence shown here is derived from an EMBL/GenBank/DDBJ whole genome shotgun (WGS) entry which is preliminary data.</text>
</comment>
<organism evidence="2 3">
    <name type="scientific">Cardamine amara subsp. amara</name>
    <dbReference type="NCBI Taxonomy" id="228776"/>
    <lineage>
        <taxon>Eukaryota</taxon>
        <taxon>Viridiplantae</taxon>
        <taxon>Streptophyta</taxon>
        <taxon>Embryophyta</taxon>
        <taxon>Tracheophyta</taxon>
        <taxon>Spermatophyta</taxon>
        <taxon>Magnoliopsida</taxon>
        <taxon>eudicotyledons</taxon>
        <taxon>Gunneridae</taxon>
        <taxon>Pentapetalae</taxon>
        <taxon>rosids</taxon>
        <taxon>malvids</taxon>
        <taxon>Brassicales</taxon>
        <taxon>Brassicaceae</taxon>
        <taxon>Cardamineae</taxon>
        <taxon>Cardamine</taxon>
    </lineage>
</organism>
<feature type="compositionally biased region" description="Basic and acidic residues" evidence="1">
    <location>
        <begin position="14"/>
        <end position="26"/>
    </location>
</feature>
<sequence length="168" mass="19670">MEINTGVKEVRGEETYDYKQSSKEATNHCGRRQRDHTNPLKDEKEVELFYLHYHEAATRPSLICDGLVCIPVPGYVNVLNPSTREFLRFPNPGSNPVRTNRDRSYLHHIVNVYWWDIFPGYWAMGFGKDIVNGSYKVVRMFFDTEQYEILDININWRMAETVESTSSL</sequence>
<proteinExistence type="predicted"/>
<reference evidence="2 3" key="1">
    <citation type="submission" date="2024-04" db="EMBL/GenBank/DDBJ databases">
        <title>Genome assembly C_amara_ONT_v2.</title>
        <authorList>
            <person name="Yant L."/>
            <person name="Moore C."/>
            <person name="Slenker M."/>
        </authorList>
    </citation>
    <scope>NUCLEOTIDE SEQUENCE [LARGE SCALE GENOMIC DNA]</scope>
    <source>
        <tissue evidence="2">Leaf</tissue>
    </source>
</reference>
<evidence type="ECO:0000313" key="2">
    <source>
        <dbReference type="EMBL" id="KAL1219035.1"/>
    </source>
</evidence>
<evidence type="ECO:0000313" key="3">
    <source>
        <dbReference type="Proteomes" id="UP001558713"/>
    </source>
</evidence>
<name>A0ABD1BPC3_CARAN</name>
<gene>
    <name evidence="2" type="ORF">V5N11_028491</name>
</gene>
<feature type="region of interest" description="Disordered" evidence="1">
    <location>
        <begin position="14"/>
        <end position="37"/>
    </location>
</feature>
<evidence type="ECO:0000256" key="1">
    <source>
        <dbReference type="SAM" id="MobiDB-lite"/>
    </source>
</evidence>
<accession>A0ABD1BPC3</accession>
<dbReference type="EMBL" id="JBANAX010000192">
    <property type="protein sequence ID" value="KAL1219035.1"/>
    <property type="molecule type" value="Genomic_DNA"/>
</dbReference>
<dbReference type="Proteomes" id="UP001558713">
    <property type="component" value="Unassembled WGS sequence"/>
</dbReference>
<dbReference type="AlphaFoldDB" id="A0ABD1BPC3"/>
<keyword evidence="3" id="KW-1185">Reference proteome</keyword>